<accession>A0A7X5F0X9</accession>
<dbReference type="AlphaFoldDB" id="A0A7X5F0X9"/>
<reference evidence="8" key="1">
    <citation type="submission" date="2020-01" db="EMBL/GenBank/DDBJ databases">
        <authorList>
            <person name="Fang Y."/>
            <person name="Sun R."/>
            <person name="Nie L."/>
            <person name="He J."/>
            <person name="Hao L."/>
            <person name="Wang L."/>
            <person name="Su S."/>
            <person name="Lv E."/>
            <person name="Zhang Z."/>
            <person name="Xie R."/>
            <person name="Liu H."/>
        </authorList>
    </citation>
    <scope>NUCLEOTIDE SEQUENCE [LARGE SCALE GENOMIC DNA]</scope>
    <source>
        <strain evidence="8">XCT-53</strain>
    </source>
</reference>
<dbReference type="RefSeq" id="WP_161672765.1">
    <property type="nucleotide sequence ID" value="NZ_JAABLP010000001.1"/>
</dbReference>
<evidence type="ECO:0000256" key="2">
    <source>
        <dbReference type="ARBA" id="ARBA00006143"/>
    </source>
</evidence>
<sequence>MLQEVSLVGAMLAGLLSFVSPCVLPLVPPYLGFLAGTSLDEIADGKAESEASRRVFFTSIAFVLGFSTVFVALGASASLIGQTISQHLQILGYIAGVVIIIMGLHFLGVFRIALLYREARVQVQRKPAGLGGAYVLGLAFAFGWTPCVGPILAAILFVAGSEDTVARGALLLSAYALGMGIPFLAAALFAGPFLRFMQKFRRHMRRVEQAMGVFMILTGILFLSGQLQVFSFWLLETFPIFSQIG</sequence>
<keyword evidence="4" id="KW-0201">Cytochrome c-type biogenesis</keyword>
<dbReference type="PANTHER" id="PTHR31272:SF4">
    <property type="entry name" value="CYTOCHROME C-TYPE BIOGENESIS PROTEIN HI_1454-RELATED"/>
    <property type="match status" value="1"/>
</dbReference>
<evidence type="ECO:0000256" key="3">
    <source>
        <dbReference type="ARBA" id="ARBA00022692"/>
    </source>
</evidence>
<dbReference type="GO" id="GO:0016020">
    <property type="term" value="C:membrane"/>
    <property type="evidence" value="ECO:0007669"/>
    <property type="project" value="UniProtKB-SubCell"/>
</dbReference>
<keyword evidence="3" id="KW-0812">Transmembrane</keyword>
<organism evidence="7 8">
    <name type="scientific">Pannonibacter tanglangensis</name>
    <dbReference type="NCBI Taxonomy" id="2750084"/>
    <lineage>
        <taxon>Bacteria</taxon>
        <taxon>Pseudomonadati</taxon>
        <taxon>Pseudomonadota</taxon>
        <taxon>Alphaproteobacteria</taxon>
        <taxon>Hyphomicrobiales</taxon>
        <taxon>Stappiaceae</taxon>
        <taxon>Pannonibacter</taxon>
    </lineage>
</organism>
<evidence type="ECO:0000256" key="1">
    <source>
        <dbReference type="ARBA" id="ARBA00004141"/>
    </source>
</evidence>
<proteinExistence type="inferred from homology"/>
<keyword evidence="6" id="KW-0472">Membrane</keyword>
<evidence type="ECO:0000256" key="4">
    <source>
        <dbReference type="ARBA" id="ARBA00022748"/>
    </source>
</evidence>
<evidence type="ECO:0000256" key="6">
    <source>
        <dbReference type="ARBA" id="ARBA00023136"/>
    </source>
</evidence>
<dbReference type="Proteomes" id="UP000586722">
    <property type="component" value="Unassembled WGS sequence"/>
</dbReference>
<dbReference type="InterPro" id="IPR051790">
    <property type="entry name" value="Cytochrome_c-biogenesis_DsbD"/>
</dbReference>
<dbReference type="GO" id="GO:0017004">
    <property type="term" value="P:cytochrome complex assembly"/>
    <property type="evidence" value="ECO:0007669"/>
    <property type="project" value="UniProtKB-KW"/>
</dbReference>
<keyword evidence="8" id="KW-1185">Reference proteome</keyword>
<protein>
    <submittedName>
        <fullName evidence="7">Cytochrome c biogenesis protein CcdA</fullName>
    </submittedName>
</protein>
<dbReference type="EMBL" id="JAABLQ010000001">
    <property type="protein sequence ID" value="NBN77763.1"/>
    <property type="molecule type" value="Genomic_DNA"/>
</dbReference>
<comment type="caution">
    <text evidence="7">The sequence shown here is derived from an EMBL/GenBank/DDBJ whole genome shotgun (WGS) entry which is preliminary data.</text>
</comment>
<evidence type="ECO:0000313" key="7">
    <source>
        <dbReference type="EMBL" id="NBN77763.1"/>
    </source>
</evidence>
<evidence type="ECO:0000313" key="8">
    <source>
        <dbReference type="Proteomes" id="UP000586722"/>
    </source>
</evidence>
<name>A0A7X5F0X9_9HYPH</name>
<comment type="subcellular location">
    <subcellularLocation>
        <location evidence="1">Membrane</location>
        <topology evidence="1">Multi-pass membrane protein</topology>
    </subcellularLocation>
</comment>
<dbReference type="Pfam" id="PF02683">
    <property type="entry name" value="DsbD_TM"/>
    <property type="match status" value="1"/>
</dbReference>
<comment type="similarity">
    <text evidence="2">Belongs to the DsbD family.</text>
</comment>
<evidence type="ECO:0000256" key="5">
    <source>
        <dbReference type="ARBA" id="ARBA00022989"/>
    </source>
</evidence>
<dbReference type="InterPro" id="IPR003834">
    <property type="entry name" value="Cyt_c_assmbl_TM_dom"/>
</dbReference>
<dbReference type="PANTHER" id="PTHR31272">
    <property type="entry name" value="CYTOCHROME C-TYPE BIOGENESIS PROTEIN HI_1454-RELATED"/>
    <property type="match status" value="1"/>
</dbReference>
<keyword evidence="5" id="KW-1133">Transmembrane helix</keyword>
<gene>
    <name evidence="7" type="ORF">GWI72_05715</name>
</gene>